<feature type="compositionally biased region" description="Basic and acidic residues" evidence="1">
    <location>
        <begin position="37"/>
        <end position="47"/>
    </location>
</feature>
<organism evidence="3 4">
    <name type="scientific">Phyllosticta citricarpa</name>
    <dbReference type="NCBI Taxonomy" id="55181"/>
    <lineage>
        <taxon>Eukaryota</taxon>
        <taxon>Fungi</taxon>
        <taxon>Dikarya</taxon>
        <taxon>Ascomycota</taxon>
        <taxon>Pezizomycotina</taxon>
        <taxon>Dothideomycetes</taxon>
        <taxon>Dothideomycetes incertae sedis</taxon>
        <taxon>Botryosphaeriales</taxon>
        <taxon>Phyllostictaceae</taxon>
        <taxon>Phyllosticta</taxon>
    </lineage>
</organism>
<reference evidence="3 4" key="1">
    <citation type="submission" date="2024-04" db="EMBL/GenBank/DDBJ databases">
        <title>Phyllosticta paracitricarpa is synonymous to the EU quarantine fungus P. citricarpa based on phylogenomic analyses.</title>
        <authorList>
            <consortium name="Lawrence Berkeley National Laboratory"/>
            <person name="Van Ingen-Buijs V.A."/>
            <person name="Van Westerhoven A.C."/>
            <person name="Haridas S."/>
            <person name="Skiadas P."/>
            <person name="Martin F."/>
            <person name="Groenewald J.Z."/>
            <person name="Crous P.W."/>
            <person name="Seidl M.F."/>
        </authorList>
    </citation>
    <scope>NUCLEOTIDE SEQUENCE [LARGE SCALE GENOMIC DNA]</scope>
    <source>
        <strain evidence="3 4">CBS 122670</strain>
    </source>
</reference>
<evidence type="ECO:0000313" key="3">
    <source>
        <dbReference type="EMBL" id="KAK7533653.1"/>
    </source>
</evidence>
<name>A0ABR1LEI3_9PEZI</name>
<comment type="caution">
    <text evidence="3">The sequence shown here is derived from an EMBL/GenBank/DDBJ whole genome shotgun (WGS) entry which is preliminary data.</text>
</comment>
<feature type="region of interest" description="Disordered" evidence="1">
    <location>
        <begin position="404"/>
        <end position="457"/>
    </location>
</feature>
<feature type="compositionally biased region" description="Low complexity" evidence="1">
    <location>
        <begin position="404"/>
        <end position="422"/>
    </location>
</feature>
<accession>A0ABR1LEI3</accession>
<feature type="region of interest" description="Disordered" evidence="1">
    <location>
        <begin position="1"/>
        <end position="47"/>
    </location>
</feature>
<dbReference type="Pfam" id="PF25534">
    <property type="entry name" value="DUF7918"/>
    <property type="match status" value="1"/>
</dbReference>
<feature type="region of interest" description="Disordered" evidence="1">
    <location>
        <begin position="86"/>
        <end position="120"/>
    </location>
</feature>
<feature type="region of interest" description="Disordered" evidence="1">
    <location>
        <begin position="302"/>
        <end position="332"/>
    </location>
</feature>
<feature type="domain" description="DUF7918" evidence="2">
    <location>
        <begin position="306"/>
        <end position="369"/>
    </location>
</feature>
<feature type="region of interest" description="Disordered" evidence="1">
    <location>
        <begin position="134"/>
        <end position="266"/>
    </location>
</feature>
<keyword evidence="4" id="KW-1185">Reference proteome</keyword>
<protein>
    <recommendedName>
        <fullName evidence="2">DUF7918 domain-containing protein</fullName>
    </recommendedName>
</protein>
<feature type="region of interest" description="Disordered" evidence="1">
    <location>
        <begin position="514"/>
        <end position="586"/>
    </location>
</feature>
<sequence length="586" mass="65158">MEPPKEVQAFYAPYDGANDDSEQDSEEENFGAGLDGPSDRRNSYRDPRVPLSYVAGSLTGTSSASRVIPTGELGNDGGYYDMFRPHAQLSASGPRMPEPAPRRRFRPSSDCQPGVMWMPPEMNKNFTVVVETARESDSLASEANRRPSQVHERARTHSKDKGNAQNPTKKPVAEEQPATFENVINAGFDNEAVANNNAETTWKNDDASQKVDPAWKPENGSDKAQSRKSDSGSQKVEQAWQPDQGSNKPKSHKSSKAPSSISYMHVPSVPEEPIIKSYWKNWNKRPVEQKKKLAECIDTSSGFLTAPSEVPDQVPEREAKKRGLKHQVHAGQGMEYRHRLGVPLYKDTMENPYAVFRFKYRTRETLKKMDSRREVDWEKVKKREEQKKLMSLSKEELVEQLMKNSSISGKSSSVKQSVKAPSDTGHKSVKSWLQTVPEATSSKKSENKSKSSSGEPTTCDICKKILDYGADKWWHCDACSFDMCLSCTKDNWCKDKDHRLEKWGGSCAAGNGQFLNKTTGEQGVTEPVNSPNKKSGSQNGKPASHHSGSHGGKSRAGSAQKEPEEPAEQWEPIVGFDSANEKAGQW</sequence>
<feature type="compositionally biased region" description="Basic and acidic residues" evidence="1">
    <location>
        <begin position="134"/>
        <end position="162"/>
    </location>
</feature>
<dbReference type="Proteomes" id="UP001365128">
    <property type="component" value="Unassembled WGS sequence"/>
</dbReference>
<feature type="compositionally biased region" description="Low complexity" evidence="1">
    <location>
        <begin position="190"/>
        <end position="199"/>
    </location>
</feature>
<feature type="compositionally biased region" description="Basic and acidic residues" evidence="1">
    <location>
        <begin position="202"/>
        <end position="230"/>
    </location>
</feature>
<dbReference type="InterPro" id="IPR057678">
    <property type="entry name" value="DUF7918"/>
</dbReference>
<evidence type="ECO:0000256" key="1">
    <source>
        <dbReference type="SAM" id="MobiDB-lite"/>
    </source>
</evidence>
<dbReference type="EMBL" id="JBBPDW010000044">
    <property type="protein sequence ID" value="KAK7533653.1"/>
    <property type="molecule type" value="Genomic_DNA"/>
</dbReference>
<proteinExistence type="predicted"/>
<evidence type="ECO:0000259" key="2">
    <source>
        <dbReference type="Pfam" id="PF25534"/>
    </source>
</evidence>
<gene>
    <name evidence="3" type="ORF">IWX46DRAFT_667871</name>
</gene>
<feature type="compositionally biased region" description="Polar residues" evidence="1">
    <location>
        <begin position="231"/>
        <end position="245"/>
    </location>
</feature>
<feature type="compositionally biased region" description="Polar residues" evidence="1">
    <location>
        <begin position="431"/>
        <end position="440"/>
    </location>
</feature>
<evidence type="ECO:0000313" key="4">
    <source>
        <dbReference type="Proteomes" id="UP001365128"/>
    </source>
</evidence>
<feature type="compositionally biased region" description="Polar residues" evidence="1">
    <location>
        <begin position="514"/>
        <end position="539"/>
    </location>
</feature>
<feature type="compositionally biased region" description="Acidic residues" evidence="1">
    <location>
        <begin position="17"/>
        <end position="29"/>
    </location>
</feature>